<keyword evidence="2" id="KW-0732">Signal</keyword>
<evidence type="ECO:0000313" key="5">
    <source>
        <dbReference type="Proteomes" id="UP000182521"/>
    </source>
</evidence>
<reference evidence="5" key="1">
    <citation type="submission" date="2014-10" db="EMBL/GenBank/DDBJ databases">
        <authorList>
            <person name="Kuske C.R."/>
            <person name="Challacombe J.F."/>
            <person name="Daligault H.E."/>
            <person name="Davenport K.W."/>
            <person name="Johnson S.L."/>
            <person name="Siddaramappa S."/>
            <person name="Petersen J.M."/>
        </authorList>
    </citation>
    <scope>NUCLEOTIDE SEQUENCE [LARGE SCALE GENOMIC DNA]</scope>
    <source>
        <strain evidence="5">CA97-1460</strain>
    </source>
</reference>
<organism evidence="4 5">
    <name type="scientific">Francisella frigiditurris</name>
    <dbReference type="NCBI Taxonomy" id="1542390"/>
    <lineage>
        <taxon>Bacteria</taxon>
        <taxon>Pseudomonadati</taxon>
        <taxon>Pseudomonadota</taxon>
        <taxon>Gammaproteobacteria</taxon>
        <taxon>Thiotrichales</taxon>
        <taxon>Francisellaceae</taxon>
        <taxon>Francisella</taxon>
    </lineage>
</organism>
<dbReference type="PANTHER" id="PTHR30189:SF1">
    <property type="entry name" value="LPS-ASSEMBLY PROTEIN LPTD"/>
    <property type="match status" value="1"/>
</dbReference>
<dbReference type="AlphaFoldDB" id="A0A1J0KTE7"/>
<comment type="subunit">
    <text evidence="2">Component of the lipopolysaccharide transport and assembly complex. Interacts with LptE and LptA.</text>
</comment>
<accession>A0A1J0KTE7</accession>
<dbReference type="HAMAP" id="MF_01411">
    <property type="entry name" value="LPS_assembly_LptD"/>
    <property type="match status" value="1"/>
</dbReference>
<dbReference type="InterPro" id="IPR007543">
    <property type="entry name" value="LptD_C"/>
</dbReference>
<evidence type="ECO:0000259" key="3">
    <source>
        <dbReference type="Pfam" id="PF04453"/>
    </source>
</evidence>
<dbReference type="InterPro" id="IPR020889">
    <property type="entry name" value="LipoPS_assembly_LptD"/>
</dbReference>
<evidence type="ECO:0000313" key="4">
    <source>
        <dbReference type="EMBL" id="APC96959.1"/>
    </source>
</evidence>
<comment type="function">
    <text evidence="2">Together with LptE, is involved in the assembly of lipopolysaccharide (LPS) at the surface of the outer membrane.</text>
</comment>
<comment type="caution">
    <text evidence="2">Lacks conserved residue(s) required for the propagation of feature annotation.</text>
</comment>
<dbReference type="Proteomes" id="UP000182521">
    <property type="component" value="Chromosome"/>
</dbReference>
<name>A0A1J0KTE7_9GAMM</name>
<comment type="similarity">
    <text evidence="2">Belongs to the LptD family.</text>
</comment>
<dbReference type="RefSeq" id="WP_071664585.1">
    <property type="nucleotide sequence ID" value="NZ_CP009654.1"/>
</dbReference>
<dbReference type="GO" id="GO:0015920">
    <property type="term" value="P:lipopolysaccharide transport"/>
    <property type="evidence" value="ECO:0007669"/>
    <property type="project" value="InterPro"/>
</dbReference>
<keyword evidence="2" id="KW-0472">Membrane</keyword>
<dbReference type="PANTHER" id="PTHR30189">
    <property type="entry name" value="LPS-ASSEMBLY PROTEIN"/>
    <property type="match status" value="1"/>
</dbReference>
<dbReference type="GO" id="GO:0009279">
    <property type="term" value="C:cell outer membrane"/>
    <property type="evidence" value="ECO:0007669"/>
    <property type="project" value="UniProtKB-SubCell"/>
</dbReference>
<feature type="chain" id="PRO_5009730785" description="LPS-assembly protein LptD" evidence="2">
    <location>
        <begin position="25"/>
        <end position="864"/>
    </location>
</feature>
<evidence type="ECO:0000256" key="1">
    <source>
        <dbReference type="ARBA" id="ARBA00023237"/>
    </source>
</evidence>
<proteinExistence type="inferred from homology"/>
<protein>
    <recommendedName>
        <fullName evidence="2">LPS-assembly protein LptD</fullName>
    </recommendedName>
</protein>
<dbReference type="EMBL" id="CP009654">
    <property type="protein sequence ID" value="APC96959.1"/>
    <property type="molecule type" value="Genomic_DNA"/>
</dbReference>
<dbReference type="Pfam" id="PF04453">
    <property type="entry name" value="LptD"/>
    <property type="match status" value="1"/>
</dbReference>
<evidence type="ECO:0000256" key="2">
    <source>
        <dbReference type="HAMAP-Rule" id="MF_01411"/>
    </source>
</evidence>
<dbReference type="KEGG" id="frc:KX01_1729"/>
<feature type="signal peptide" evidence="2">
    <location>
        <begin position="1"/>
        <end position="24"/>
    </location>
</feature>
<gene>
    <name evidence="2" type="primary">lptD</name>
    <name evidence="4" type="ORF">KX01_1729</name>
</gene>
<dbReference type="InterPro" id="IPR050218">
    <property type="entry name" value="LptD"/>
</dbReference>
<dbReference type="STRING" id="1542390.KX01_1729"/>
<dbReference type="GO" id="GO:0043165">
    <property type="term" value="P:Gram-negative-bacterium-type cell outer membrane assembly"/>
    <property type="evidence" value="ECO:0007669"/>
    <property type="project" value="UniProtKB-UniRule"/>
</dbReference>
<comment type="subcellular location">
    <subcellularLocation>
        <location evidence="2">Cell outer membrane</location>
    </subcellularLocation>
</comment>
<feature type="domain" description="LptD C-terminal" evidence="3">
    <location>
        <begin position="365"/>
        <end position="771"/>
    </location>
</feature>
<keyword evidence="5" id="KW-1185">Reference proteome</keyword>
<dbReference type="GO" id="GO:1990351">
    <property type="term" value="C:transporter complex"/>
    <property type="evidence" value="ECO:0007669"/>
    <property type="project" value="TreeGrafter"/>
</dbReference>
<sequence precursor="true">MKGNIKRILFAFLGTILFSQSSQAARIMNENPAKEDWQCKIVDGDWNCEREVEPTNVFSKDITDEEREEALAKDLVWMKNSSLRTGGQYYNDTTFTAPLCKSGKTKLSYDKAEFDTDGTLIASGNVEVFQCDQEIYGQNAIVNFNQDKSAIESLVIAGDVIAKQPSSGIVIRTEDMSTNLEDDTAIAGETYFRFFKKEPKTDIYSKNNFTGHIRGYASTFRRLNDKDINMTDGYITSDSPLDNTWKLSAKSIDMDTKENMAYMKDGWFKIKDIPVMYVPYFSYPTDDKRRSGFLTPGFVQNDNSGFGVSIPYYFNLAPNYDLLFEQVLWSQRGPMENATFRYMNEYFKTQFEGSLVPYDFKSNATRGAFTFNGSGGYNNIQMSYNYDYVSDSQFYNDFSAGNINLVTKTLLDREFNLSYTNEIIDTKLQFLDYGLVDQTMFLANTPYGKLPDFNFNIDVSKYLPDYLQFSVKTQNTYFYKREAPILGTGTPDGSMVNAFRSYDSPKLALDLADTWGYFTPSLEVPIRYYQLQNHTNDIVKFNQNNATSVIPIFNIDAGAYFDKEFTTGKGAYTATLLPRLFYTYIPYQDQTDLPLFDTNFTNEQYMQMFQVNRFVGGDRINNANQLTYALEHTITNQEDGSTLLSAKIGQQIFFADRLVGLTQGNQAPNVNRLLPFYNSTFSPIMGSFSYQVLQNIYASADINYRVETGNVEYQVYQLQYKSENNNIFNISYNNIAYNWAGMTMQQIINGVAPKPQQTITASAILKLTDSWAIAALANYDFIQQSITNTFVGLQYDANSWAIRGLIQRSAYTSNNPNDPQKVGALNNTYVLELELKGLGGVYGANGLAQRLSQINGYTAGQWGV</sequence>
<keyword evidence="1 2" id="KW-0998">Cell outer membrane</keyword>